<keyword evidence="3" id="KW-0804">Transcription</keyword>
<dbReference type="InterPro" id="IPR012295">
    <property type="entry name" value="TBP_dom_sf"/>
</dbReference>
<dbReference type="Proteomes" id="UP000027265">
    <property type="component" value="Unassembled WGS sequence"/>
</dbReference>
<dbReference type="HOGENOM" id="CLU_060161_1_0_1"/>
<organism evidence="4 5">
    <name type="scientific">Jaapia argillacea MUCL 33604</name>
    <dbReference type="NCBI Taxonomy" id="933084"/>
    <lineage>
        <taxon>Eukaryota</taxon>
        <taxon>Fungi</taxon>
        <taxon>Dikarya</taxon>
        <taxon>Basidiomycota</taxon>
        <taxon>Agaricomycotina</taxon>
        <taxon>Agaricomycetes</taxon>
        <taxon>Agaricomycetidae</taxon>
        <taxon>Jaapiales</taxon>
        <taxon>Jaapiaceae</taxon>
        <taxon>Jaapia</taxon>
    </lineage>
</organism>
<comment type="similarity">
    <text evidence="1">Belongs to the TBP family.</text>
</comment>
<keyword evidence="5" id="KW-1185">Reference proteome</keyword>
<dbReference type="GO" id="GO:0006352">
    <property type="term" value="P:DNA-templated transcription initiation"/>
    <property type="evidence" value="ECO:0007669"/>
    <property type="project" value="InterPro"/>
</dbReference>
<gene>
    <name evidence="4" type="ORF">JAAARDRAFT_63735</name>
</gene>
<dbReference type="OrthoDB" id="2127950at2759"/>
<sequence>MLNPVPSCVCTQVVAVCPSHITAVEGIMPMLQNIIAMVNLNCHLDLKTITLHCFTTVIMCICDLKTTAFIFASGKMVVTGAKSEDNLRLALRKYARIIQKLGFDAKFSEFKIQNIVGSCNVKFSICLEGIPYSHRQFGSYKPEVVLLIFVLGKIVLTGAKVWKEIYTAFNTIYTVLCEFCKP</sequence>
<proteinExistence type="inferred from homology"/>
<dbReference type="EMBL" id="KL197784">
    <property type="protein sequence ID" value="KDQ49449.1"/>
    <property type="molecule type" value="Genomic_DNA"/>
</dbReference>
<dbReference type="Gene3D" id="3.30.310.10">
    <property type="entry name" value="TATA-Binding Protein"/>
    <property type="match status" value="2"/>
</dbReference>
<evidence type="ECO:0000256" key="3">
    <source>
        <dbReference type="ARBA" id="ARBA00023163"/>
    </source>
</evidence>
<dbReference type="SUPFAM" id="SSF55945">
    <property type="entry name" value="TATA-box binding protein-like"/>
    <property type="match status" value="2"/>
</dbReference>
<dbReference type="AlphaFoldDB" id="A0A067P3Z4"/>
<dbReference type="STRING" id="933084.A0A067P3Z4"/>
<evidence type="ECO:0000256" key="2">
    <source>
        <dbReference type="ARBA" id="ARBA00023125"/>
    </source>
</evidence>
<dbReference type="Pfam" id="PF00352">
    <property type="entry name" value="TBP"/>
    <property type="match status" value="2"/>
</dbReference>
<name>A0A067P3Z4_9AGAM</name>
<evidence type="ECO:0000313" key="5">
    <source>
        <dbReference type="Proteomes" id="UP000027265"/>
    </source>
</evidence>
<dbReference type="InterPro" id="IPR000814">
    <property type="entry name" value="TBP"/>
</dbReference>
<dbReference type="PANTHER" id="PTHR10126">
    <property type="entry name" value="TATA-BOX BINDING PROTEIN"/>
    <property type="match status" value="1"/>
</dbReference>
<evidence type="ECO:0008006" key="6">
    <source>
        <dbReference type="Google" id="ProtNLM"/>
    </source>
</evidence>
<reference evidence="5" key="1">
    <citation type="journal article" date="2014" name="Proc. Natl. Acad. Sci. U.S.A.">
        <title>Extensive sampling of basidiomycete genomes demonstrates inadequacy of the white-rot/brown-rot paradigm for wood decay fungi.</title>
        <authorList>
            <person name="Riley R."/>
            <person name="Salamov A.A."/>
            <person name="Brown D.W."/>
            <person name="Nagy L.G."/>
            <person name="Floudas D."/>
            <person name="Held B.W."/>
            <person name="Levasseur A."/>
            <person name="Lombard V."/>
            <person name="Morin E."/>
            <person name="Otillar R."/>
            <person name="Lindquist E.A."/>
            <person name="Sun H."/>
            <person name="LaButti K.M."/>
            <person name="Schmutz J."/>
            <person name="Jabbour D."/>
            <person name="Luo H."/>
            <person name="Baker S.E."/>
            <person name="Pisabarro A.G."/>
            <person name="Walton J.D."/>
            <person name="Blanchette R.A."/>
            <person name="Henrissat B."/>
            <person name="Martin F."/>
            <person name="Cullen D."/>
            <person name="Hibbett D.S."/>
            <person name="Grigoriev I.V."/>
        </authorList>
    </citation>
    <scope>NUCLEOTIDE SEQUENCE [LARGE SCALE GENOMIC DNA]</scope>
    <source>
        <strain evidence="5">MUCL 33604</strain>
    </source>
</reference>
<dbReference type="GO" id="GO:0003677">
    <property type="term" value="F:DNA binding"/>
    <property type="evidence" value="ECO:0007669"/>
    <property type="project" value="UniProtKB-KW"/>
</dbReference>
<accession>A0A067P3Z4</accession>
<dbReference type="InParanoid" id="A0A067P3Z4"/>
<keyword evidence="2" id="KW-0238">DNA-binding</keyword>
<evidence type="ECO:0000256" key="1">
    <source>
        <dbReference type="ARBA" id="ARBA00005560"/>
    </source>
</evidence>
<protein>
    <recommendedName>
        <fullName evidence="6">TATA-box-binding protein</fullName>
    </recommendedName>
</protein>
<evidence type="ECO:0000313" key="4">
    <source>
        <dbReference type="EMBL" id="KDQ49449.1"/>
    </source>
</evidence>